<evidence type="ECO:0000259" key="8">
    <source>
        <dbReference type="Pfam" id="PF25183"/>
    </source>
</evidence>
<evidence type="ECO:0000256" key="3">
    <source>
        <dbReference type="ARBA" id="ARBA00022452"/>
    </source>
</evidence>
<dbReference type="PANTHER" id="PTHR30069:SF46">
    <property type="entry name" value="OAR PROTEIN"/>
    <property type="match status" value="1"/>
</dbReference>
<feature type="chain" id="PRO_5018188149" evidence="7">
    <location>
        <begin position="27"/>
        <end position="1054"/>
    </location>
</feature>
<evidence type="ECO:0000313" key="10">
    <source>
        <dbReference type="Proteomes" id="UP000271227"/>
    </source>
</evidence>
<proteinExistence type="predicted"/>
<dbReference type="GO" id="GO:0044718">
    <property type="term" value="P:siderophore transmembrane transport"/>
    <property type="evidence" value="ECO:0007669"/>
    <property type="project" value="TreeGrafter"/>
</dbReference>
<keyword evidence="10" id="KW-1185">Reference proteome</keyword>
<dbReference type="InterPro" id="IPR036942">
    <property type="entry name" value="Beta-barrel_TonB_sf"/>
</dbReference>
<comment type="caution">
    <text evidence="9">The sequence shown here is derived from an EMBL/GenBank/DDBJ whole genome shotgun (WGS) entry which is preliminary data.</text>
</comment>
<dbReference type="Pfam" id="PF13620">
    <property type="entry name" value="CarboxypepD_reg"/>
    <property type="match status" value="1"/>
</dbReference>
<feature type="signal peptide" evidence="7">
    <location>
        <begin position="1"/>
        <end position="26"/>
    </location>
</feature>
<feature type="domain" description="TonB-dependent transporter Oar-like beta-barrel" evidence="8">
    <location>
        <begin position="353"/>
        <end position="993"/>
    </location>
</feature>
<sequence>MKALRSLALLAGVASTAVMIGTHAGAQDTTSGVRVRVIDQSGTAVANVSVEITHVPTGRKRTITTNSSGLLFARGLPVGGPYIVRLADGTAYAAQTINDLFLQLGQTEAVDLIIASSPEQIEEVTVTASRVTQQLRLGSSETFTEGDIYEVAAISRDFRSALETDPKILLDNTIDRGPGIQIAGSNFRFNSLTVDGVAQNDNFGLNSGGFPTKRSPISPDAIGQVDVNIAPYSVTFGQFLGGNINIVTKSGTNEFHGAAFGFYTDDSLTGDNSGDQPLNIGDFEETVYGASLGGPIVKDKLFFFASYERFDSERSFPIGIDEIPGVTQQDINRVRQVTQDVYGFDPLGFDEPIEEDDEKWLVKLDWNINEDHRFAATYQRAESNILLDDFTNIVTNTAALQSNRYDFNDRLQTFSFQLFSDWTDNFSTEIRLGLKDVNSDQSSFFGDAPAFTVATEGGGTIRLGPDQFRHSNDLDNNTQFFRIKGDWYLGNHTLTFGYEQEAIDIQNLFVPWSRGEFSFNSIDDFENRNAGFAIYGNSLTGDPLDAAANFNFATHSFYIQDEWTPTPELTITAGIRFDILENNDLPELNQAFTERNGFTNQENLDGKNLFLPRLGFNWTPTDRLTFRGGIGLFGGGTPNVWLSNSYSNTGVLSSTQFGFFAPEQLAAVQAVLADNPNADTARENLQQFLSAPPPTADTNAIDPDFDLFSTWKYSLAADYTADLSFIGLGDGWDISVEGIFSEVQDAIDYVETRRTQIDTAPDGRPIYDLTSGFDLILTNTGQGDSQVYTVTVDKDWETDVGRFALSLGYTHQNITEVNSGNRFTAFEGFDFDATIDRNNRELGTSRFEIPHRFTVNFTWEEELFGDNTTRLNLFWTGRSGRNFSYTFGSTTAFGGAFLTDFGNEGVNPGGLLAYIPTGLNDPLINAAGSSGLEALDAFIDGEDCLNEFRGQIAERASCRTPWVNRVNMRLSQEVNLFNGHAVELILDIENLGNLIDSSWGRAESFLAPANVPLVNVGLTDDGSQYVYDFNGIAQPTINDRASAYRIQFGLRYRF</sequence>
<evidence type="ECO:0000256" key="1">
    <source>
        <dbReference type="ARBA" id="ARBA00004571"/>
    </source>
</evidence>
<dbReference type="InterPro" id="IPR057601">
    <property type="entry name" value="Oar-like_b-barrel"/>
</dbReference>
<dbReference type="OrthoDB" id="9768147at2"/>
<organism evidence="9 10">
    <name type="scientific">Eilatimonas milleporae</name>
    <dbReference type="NCBI Taxonomy" id="911205"/>
    <lineage>
        <taxon>Bacteria</taxon>
        <taxon>Pseudomonadati</taxon>
        <taxon>Pseudomonadota</taxon>
        <taxon>Alphaproteobacteria</taxon>
        <taxon>Kordiimonadales</taxon>
        <taxon>Kordiimonadaceae</taxon>
        <taxon>Eilatimonas</taxon>
    </lineage>
</organism>
<evidence type="ECO:0000313" key="9">
    <source>
        <dbReference type="EMBL" id="RMB04861.1"/>
    </source>
</evidence>
<dbReference type="InParanoid" id="A0A3M0C4T0"/>
<dbReference type="Gene3D" id="2.40.170.20">
    <property type="entry name" value="TonB-dependent receptor, beta-barrel domain"/>
    <property type="match status" value="1"/>
</dbReference>
<protein>
    <submittedName>
        <fullName evidence="9">TonB-dependent receptor-like protein</fullName>
    </submittedName>
</protein>
<dbReference type="SUPFAM" id="SSF49464">
    <property type="entry name" value="Carboxypeptidase regulatory domain-like"/>
    <property type="match status" value="1"/>
</dbReference>
<dbReference type="Gene3D" id="2.170.130.10">
    <property type="entry name" value="TonB-dependent receptor, plug domain"/>
    <property type="match status" value="1"/>
</dbReference>
<dbReference type="InterPro" id="IPR008969">
    <property type="entry name" value="CarboxyPept-like_regulatory"/>
</dbReference>
<keyword evidence="7" id="KW-0732">Signal</keyword>
<keyword evidence="2" id="KW-0813">Transport</keyword>
<dbReference type="SUPFAM" id="SSF56935">
    <property type="entry name" value="Porins"/>
    <property type="match status" value="1"/>
</dbReference>
<accession>A0A3M0C4T0</accession>
<dbReference type="AlphaFoldDB" id="A0A3M0C4T0"/>
<dbReference type="RefSeq" id="WP_121939122.1">
    <property type="nucleotide sequence ID" value="NZ_REFR01000012.1"/>
</dbReference>
<name>A0A3M0C4T0_9PROT</name>
<feature type="domain" description="TonB-dependent transporter Oar-like beta-barrel" evidence="8">
    <location>
        <begin position="247"/>
        <end position="314"/>
    </location>
</feature>
<keyword evidence="6" id="KW-0998">Cell outer membrane</keyword>
<evidence type="ECO:0000256" key="4">
    <source>
        <dbReference type="ARBA" id="ARBA00022692"/>
    </source>
</evidence>
<keyword evidence="9" id="KW-0675">Receptor</keyword>
<dbReference type="Proteomes" id="UP000271227">
    <property type="component" value="Unassembled WGS sequence"/>
</dbReference>
<evidence type="ECO:0000256" key="6">
    <source>
        <dbReference type="ARBA" id="ARBA00023237"/>
    </source>
</evidence>
<reference evidence="9 10" key="1">
    <citation type="submission" date="2018-10" db="EMBL/GenBank/DDBJ databases">
        <title>Genomic Encyclopedia of Archaeal and Bacterial Type Strains, Phase II (KMG-II): from individual species to whole genera.</title>
        <authorList>
            <person name="Goeker M."/>
        </authorList>
    </citation>
    <scope>NUCLEOTIDE SEQUENCE [LARGE SCALE GENOMIC DNA]</scope>
    <source>
        <strain evidence="9 10">DSM 25217</strain>
    </source>
</reference>
<dbReference type="GO" id="GO:0009279">
    <property type="term" value="C:cell outer membrane"/>
    <property type="evidence" value="ECO:0007669"/>
    <property type="project" value="UniProtKB-SubCell"/>
</dbReference>
<evidence type="ECO:0000256" key="5">
    <source>
        <dbReference type="ARBA" id="ARBA00023136"/>
    </source>
</evidence>
<comment type="subcellular location">
    <subcellularLocation>
        <location evidence="1">Cell outer membrane</location>
        <topology evidence="1">Multi-pass membrane protein</topology>
    </subcellularLocation>
</comment>
<evidence type="ECO:0000256" key="2">
    <source>
        <dbReference type="ARBA" id="ARBA00022448"/>
    </source>
</evidence>
<dbReference type="GO" id="GO:0015344">
    <property type="term" value="F:siderophore uptake transmembrane transporter activity"/>
    <property type="evidence" value="ECO:0007669"/>
    <property type="project" value="TreeGrafter"/>
</dbReference>
<dbReference type="InterPro" id="IPR039426">
    <property type="entry name" value="TonB-dep_rcpt-like"/>
</dbReference>
<keyword evidence="3" id="KW-1134">Transmembrane beta strand</keyword>
<dbReference type="InterPro" id="IPR037066">
    <property type="entry name" value="Plug_dom_sf"/>
</dbReference>
<dbReference type="PANTHER" id="PTHR30069">
    <property type="entry name" value="TONB-DEPENDENT OUTER MEMBRANE RECEPTOR"/>
    <property type="match status" value="1"/>
</dbReference>
<keyword evidence="4" id="KW-0812">Transmembrane</keyword>
<keyword evidence="5" id="KW-0472">Membrane</keyword>
<gene>
    <name evidence="9" type="ORF">BXY39_2431</name>
</gene>
<dbReference type="Pfam" id="PF25183">
    <property type="entry name" value="OMP_b-brl_4"/>
    <property type="match status" value="2"/>
</dbReference>
<evidence type="ECO:0000256" key="7">
    <source>
        <dbReference type="SAM" id="SignalP"/>
    </source>
</evidence>
<dbReference type="EMBL" id="REFR01000012">
    <property type="protein sequence ID" value="RMB04861.1"/>
    <property type="molecule type" value="Genomic_DNA"/>
</dbReference>